<name>A0ABV2GEE0_9BACL</name>
<dbReference type="SUPFAM" id="SSF53756">
    <property type="entry name" value="UDP-Glycosyltransferase/glycogen phosphorylase"/>
    <property type="match status" value="1"/>
</dbReference>
<evidence type="ECO:0000313" key="5">
    <source>
        <dbReference type="EMBL" id="MET3576650.1"/>
    </source>
</evidence>
<gene>
    <name evidence="5" type="ORF">ABID49_002579</name>
</gene>
<evidence type="ECO:0000313" key="6">
    <source>
        <dbReference type="Proteomes" id="UP001549099"/>
    </source>
</evidence>
<dbReference type="InterPro" id="IPR009695">
    <property type="entry name" value="Diacylglyc_glucosyltr_N"/>
</dbReference>
<accession>A0ABV2GEE0</accession>
<evidence type="ECO:0000256" key="2">
    <source>
        <dbReference type="ARBA" id="ARBA00022676"/>
    </source>
</evidence>
<reference evidence="5 6" key="1">
    <citation type="submission" date="2024-06" db="EMBL/GenBank/DDBJ databases">
        <title>Genomic Encyclopedia of Type Strains, Phase IV (KMG-IV): sequencing the most valuable type-strain genomes for metagenomic binning, comparative biology and taxonomic classification.</title>
        <authorList>
            <person name="Goeker M."/>
        </authorList>
    </citation>
    <scope>NUCLEOTIDE SEQUENCE [LARGE SCALE GENOMIC DNA]</scope>
    <source>
        <strain evidence="5 6">DSM 26128</strain>
    </source>
</reference>
<dbReference type="RefSeq" id="WP_354198885.1">
    <property type="nucleotide sequence ID" value="NZ_JBEPLW010000029.1"/>
</dbReference>
<keyword evidence="3 5" id="KW-0808">Transferase</keyword>
<keyword evidence="6" id="KW-1185">Reference proteome</keyword>
<dbReference type="InterPro" id="IPR050519">
    <property type="entry name" value="Glycosyltransf_28_UgtP"/>
</dbReference>
<keyword evidence="2" id="KW-0328">Glycosyltransferase</keyword>
<sequence>MRKIIFFSHLRTQSGHHQAAEALMDLAERRMGNVSVKKLDLLTETSPLVERLISFGYMNWIRSFPETYDRVYESWFCHGPDSDETNFKWYQPFLINKMRDILEREEPDLIFCSHSLPSLILSKMKIKGQCRIPVINVYTDLFVNCVWGRQGIDAHFLPTPEAKQKLILDGLAPERLQVTGIPVHRAFRTVQRRPAIPAGRPVHVLIAGGNTGLGSIDRLREELRNMQQIRFTVLCGKNRRLFRTIRSWEMPHVTPVEFISSRSEMNELYDRADALITKPGGVTLSEGLRKKLPMFIHSALPGQERHNLDYLTQKGLAFSLKTGVPLSDQILGVMTDALRMHRWNRAVDRFRRSMDVKTETGMVEFIESLLAVHENDPAAIWRKPSLHPVGK</sequence>
<proteinExistence type="inferred from homology"/>
<evidence type="ECO:0000256" key="1">
    <source>
        <dbReference type="ARBA" id="ARBA00006962"/>
    </source>
</evidence>
<dbReference type="GO" id="GO:0016740">
    <property type="term" value="F:transferase activity"/>
    <property type="evidence" value="ECO:0007669"/>
    <property type="project" value="UniProtKB-KW"/>
</dbReference>
<evidence type="ECO:0000256" key="3">
    <source>
        <dbReference type="ARBA" id="ARBA00022679"/>
    </source>
</evidence>
<dbReference type="Proteomes" id="UP001549099">
    <property type="component" value="Unassembled WGS sequence"/>
</dbReference>
<comment type="similarity">
    <text evidence="1">Belongs to the glycosyltransferase 28 family.</text>
</comment>
<dbReference type="Pfam" id="PF06925">
    <property type="entry name" value="MGDG_synth"/>
    <property type="match status" value="1"/>
</dbReference>
<feature type="domain" description="Diacylglycerol glucosyltransferase N-terminal" evidence="4">
    <location>
        <begin position="16"/>
        <end position="183"/>
    </location>
</feature>
<comment type="caution">
    <text evidence="5">The sequence shown here is derived from an EMBL/GenBank/DDBJ whole genome shotgun (WGS) entry which is preliminary data.</text>
</comment>
<protein>
    <submittedName>
        <fullName evidence="5">UDP-N-acetylglucosamine:LPS N-acetylglucosamine transferase</fullName>
    </submittedName>
</protein>
<dbReference type="PANTHER" id="PTHR43025:SF3">
    <property type="entry name" value="MONOGALACTOSYLDIACYLGLYCEROL SYNTHASE 1, CHLOROPLASTIC"/>
    <property type="match status" value="1"/>
</dbReference>
<dbReference type="EMBL" id="JBEPLW010000029">
    <property type="protein sequence ID" value="MET3576650.1"/>
    <property type="molecule type" value="Genomic_DNA"/>
</dbReference>
<organism evidence="5 6">
    <name type="scientific">Bhargavaea ullalensis</name>
    <dbReference type="NCBI Taxonomy" id="1265685"/>
    <lineage>
        <taxon>Bacteria</taxon>
        <taxon>Bacillati</taxon>
        <taxon>Bacillota</taxon>
        <taxon>Bacilli</taxon>
        <taxon>Bacillales</taxon>
        <taxon>Caryophanaceae</taxon>
        <taxon>Bhargavaea</taxon>
    </lineage>
</organism>
<dbReference type="Gene3D" id="3.40.50.2000">
    <property type="entry name" value="Glycogen Phosphorylase B"/>
    <property type="match status" value="1"/>
</dbReference>
<dbReference type="PANTHER" id="PTHR43025">
    <property type="entry name" value="MONOGALACTOSYLDIACYLGLYCEROL SYNTHASE"/>
    <property type="match status" value="1"/>
</dbReference>
<evidence type="ECO:0000259" key="4">
    <source>
        <dbReference type="Pfam" id="PF06925"/>
    </source>
</evidence>